<dbReference type="PANTHER" id="PTHR46910">
    <property type="entry name" value="TRANSCRIPTION FACTOR PDR1"/>
    <property type="match status" value="1"/>
</dbReference>
<dbReference type="GO" id="GO:0005634">
    <property type="term" value="C:nucleus"/>
    <property type="evidence" value="ECO:0007669"/>
    <property type="project" value="UniProtKB-SubCell"/>
</dbReference>
<comment type="subcellular location">
    <subcellularLocation>
        <location evidence="1">Nucleus</location>
    </subcellularLocation>
</comment>
<dbReference type="EMBL" id="JAEPRD010000009">
    <property type="protein sequence ID" value="KAG2211259.1"/>
    <property type="molecule type" value="Genomic_DNA"/>
</dbReference>
<dbReference type="GO" id="GO:0003677">
    <property type="term" value="F:DNA binding"/>
    <property type="evidence" value="ECO:0007669"/>
    <property type="project" value="UniProtKB-KW"/>
</dbReference>
<organism evidence="7 8">
    <name type="scientific">Mucor saturninus</name>
    <dbReference type="NCBI Taxonomy" id="64648"/>
    <lineage>
        <taxon>Eukaryota</taxon>
        <taxon>Fungi</taxon>
        <taxon>Fungi incertae sedis</taxon>
        <taxon>Mucoromycota</taxon>
        <taxon>Mucoromycotina</taxon>
        <taxon>Mucoromycetes</taxon>
        <taxon>Mucorales</taxon>
        <taxon>Mucorineae</taxon>
        <taxon>Mucoraceae</taxon>
        <taxon>Mucor</taxon>
    </lineage>
</organism>
<dbReference type="PROSITE" id="PS50048">
    <property type="entry name" value="ZN2_CY6_FUNGAL_2"/>
    <property type="match status" value="1"/>
</dbReference>
<keyword evidence="2" id="KW-0479">Metal-binding</keyword>
<evidence type="ECO:0000256" key="4">
    <source>
        <dbReference type="ARBA" id="ARBA00023242"/>
    </source>
</evidence>
<evidence type="ECO:0000313" key="8">
    <source>
        <dbReference type="Proteomes" id="UP000603453"/>
    </source>
</evidence>
<dbReference type="InterPro" id="IPR001138">
    <property type="entry name" value="Zn2Cys6_DnaBD"/>
</dbReference>
<evidence type="ECO:0000256" key="3">
    <source>
        <dbReference type="ARBA" id="ARBA00023125"/>
    </source>
</evidence>
<reference evidence="7" key="1">
    <citation type="submission" date="2020-12" db="EMBL/GenBank/DDBJ databases">
        <title>Metabolic potential, ecology and presence of endohyphal bacteria is reflected in genomic diversity of Mucoromycotina.</title>
        <authorList>
            <person name="Muszewska A."/>
            <person name="Okrasinska A."/>
            <person name="Steczkiewicz K."/>
            <person name="Drgas O."/>
            <person name="Orlowska M."/>
            <person name="Perlinska-Lenart U."/>
            <person name="Aleksandrzak-Piekarczyk T."/>
            <person name="Szatraj K."/>
            <person name="Zielenkiewicz U."/>
            <person name="Pilsyk S."/>
            <person name="Malc E."/>
            <person name="Mieczkowski P."/>
            <person name="Kruszewska J.S."/>
            <person name="Biernat P."/>
            <person name="Pawlowska J."/>
        </authorList>
    </citation>
    <scope>NUCLEOTIDE SEQUENCE</scope>
    <source>
        <strain evidence="7">WA0000017839</strain>
    </source>
</reference>
<feature type="domain" description="Zn(2)-C6 fungal-type" evidence="6">
    <location>
        <begin position="26"/>
        <end position="60"/>
    </location>
</feature>
<dbReference type="PANTHER" id="PTHR46910:SF3">
    <property type="entry name" value="HALOTOLERANCE PROTEIN 9-RELATED"/>
    <property type="match status" value="1"/>
</dbReference>
<evidence type="ECO:0000256" key="5">
    <source>
        <dbReference type="SAM" id="MobiDB-lite"/>
    </source>
</evidence>
<dbReference type="GO" id="GO:0006351">
    <property type="term" value="P:DNA-templated transcription"/>
    <property type="evidence" value="ECO:0007669"/>
    <property type="project" value="InterPro"/>
</dbReference>
<dbReference type="InterPro" id="IPR007219">
    <property type="entry name" value="XnlR_reg_dom"/>
</dbReference>
<name>A0A8H7RGY6_9FUNG</name>
<keyword evidence="4" id="KW-0539">Nucleus</keyword>
<dbReference type="SUPFAM" id="SSF57701">
    <property type="entry name" value="Zn2/Cys6 DNA-binding domain"/>
    <property type="match status" value="1"/>
</dbReference>
<keyword evidence="8" id="KW-1185">Reference proteome</keyword>
<protein>
    <recommendedName>
        <fullName evidence="6">Zn(2)-C6 fungal-type domain-containing protein</fullName>
    </recommendedName>
</protein>
<dbReference type="Pfam" id="PF04082">
    <property type="entry name" value="Fungal_trans"/>
    <property type="match status" value="1"/>
</dbReference>
<dbReference type="GO" id="GO:0000981">
    <property type="term" value="F:DNA-binding transcription factor activity, RNA polymerase II-specific"/>
    <property type="evidence" value="ECO:0007669"/>
    <property type="project" value="InterPro"/>
</dbReference>
<dbReference type="SMART" id="SM00906">
    <property type="entry name" value="Fungal_trans"/>
    <property type="match status" value="1"/>
</dbReference>
<gene>
    <name evidence="7" type="ORF">INT47_006379</name>
</gene>
<evidence type="ECO:0000259" key="6">
    <source>
        <dbReference type="PROSITE" id="PS50048"/>
    </source>
</evidence>
<feature type="region of interest" description="Disordered" evidence="5">
    <location>
        <begin position="1"/>
        <end position="23"/>
    </location>
</feature>
<evidence type="ECO:0000256" key="1">
    <source>
        <dbReference type="ARBA" id="ARBA00004123"/>
    </source>
</evidence>
<evidence type="ECO:0000256" key="2">
    <source>
        <dbReference type="ARBA" id="ARBA00022723"/>
    </source>
</evidence>
<dbReference type="SMART" id="SM00066">
    <property type="entry name" value="GAL4"/>
    <property type="match status" value="1"/>
</dbReference>
<feature type="region of interest" description="Disordered" evidence="5">
    <location>
        <begin position="96"/>
        <end position="148"/>
    </location>
</feature>
<dbReference type="GO" id="GO:0008270">
    <property type="term" value="F:zinc ion binding"/>
    <property type="evidence" value="ECO:0007669"/>
    <property type="project" value="InterPro"/>
</dbReference>
<dbReference type="Proteomes" id="UP000603453">
    <property type="component" value="Unassembled WGS sequence"/>
</dbReference>
<dbReference type="OrthoDB" id="39175at2759"/>
<dbReference type="PROSITE" id="PS00463">
    <property type="entry name" value="ZN2_CY6_FUNGAL_1"/>
    <property type="match status" value="1"/>
</dbReference>
<dbReference type="Gene3D" id="4.10.240.10">
    <property type="entry name" value="Zn(2)-C6 fungal-type DNA-binding domain"/>
    <property type="match status" value="1"/>
</dbReference>
<dbReference type="InterPro" id="IPR036864">
    <property type="entry name" value="Zn2-C6_fun-type_DNA-bd_sf"/>
</dbReference>
<dbReference type="CDD" id="cd00067">
    <property type="entry name" value="GAL4"/>
    <property type="match status" value="1"/>
</dbReference>
<dbReference type="CDD" id="cd12148">
    <property type="entry name" value="fungal_TF_MHR"/>
    <property type="match status" value="1"/>
</dbReference>
<dbReference type="AlphaFoldDB" id="A0A8H7RGY6"/>
<evidence type="ECO:0000313" key="7">
    <source>
        <dbReference type="EMBL" id="KAG2211259.1"/>
    </source>
</evidence>
<sequence length="667" mass="75675">MDTQRQATLATFPPTENRKRSKKDRACDLCRRKKIRCDYDSAYPHIPCASCKSYNKECTFKEAAKKRGPPKGYVEGLESRLKRMEKLLMNIASNGNVSPTIAADSDSDAHNEEEEEEDTGVEEGQGAEYQRNGPSAVEAPESEKDGPFSYVGSSSGIYLLSRLFPKDGNGYEESDPIPRPVDGHEEDLMIANYNSRSSWNNPTFMQHAAPDWKLPPKALTDYLTDIYFRRINNLLPILDEEQFYENYEKGDYNPRFTAIIMAVCRATCRLLKKDDEIVMQYGIDRGSFFRDLTKQLDVNFDLDFLEPKVETIQVLLLNASNPTKWGLESTDWIITSIAVKMAQDLGLHRANTQHEPKKVTEAKKRLWWSAYVIDRVVCASLGRPLTISDADCDVESPDAQDTKYSQFTHLVKLSCILGDILRALCSPRARMMSEKGHGLENISRSLEKMLIEWKSCLPPHLSLSDAELDKVSKKEIDPVLQEKLNDGAGKLRFIYCAVYLLSKRPFISMGSGYTSNVKMPVECQETLRIAVDLFETMEITSLLCSWSLSSYCLAQTQMLLFLNYRNIDPNLNAESKNLSQRFQERYKALEDYITEKSLVPFLSLLSKVIIGDEEDDDNKKDLIVNQQSSLWGASNGIEWQGAEFKKVAYVNPKTDCLPKQSLPAGFH</sequence>
<dbReference type="InterPro" id="IPR050987">
    <property type="entry name" value="AtrR-like"/>
</dbReference>
<feature type="compositionally biased region" description="Acidic residues" evidence="5">
    <location>
        <begin position="111"/>
        <end position="121"/>
    </location>
</feature>
<dbReference type="Pfam" id="PF00172">
    <property type="entry name" value="Zn_clus"/>
    <property type="match status" value="1"/>
</dbReference>
<keyword evidence="3" id="KW-0238">DNA-binding</keyword>
<accession>A0A8H7RGY6</accession>
<proteinExistence type="predicted"/>
<comment type="caution">
    <text evidence="7">The sequence shown here is derived from an EMBL/GenBank/DDBJ whole genome shotgun (WGS) entry which is preliminary data.</text>
</comment>